<dbReference type="Proteomes" id="UP001433508">
    <property type="component" value="Unassembled WGS sequence"/>
</dbReference>
<proteinExistence type="predicted"/>
<gene>
    <name evidence="1" type="ORF">V1525DRAFT_397510</name>
</gene>
<comment type="caution">
    <text evidence="1">The sequence shown here is derived from an EMBL/GenBank/DDBJ whole genome shotgun (WGS) entry which is preliminary data.</text>
</comment>
<reference evidence="2" key="1">
    <citation type="journal article" date="2024" name="Front. Bioeng. Biotechnol.">
        <title>Genome-scale model development and genomic sequencing of the oleaginous clade Lipomyces.</title>
        <authorList>
            <person name="Czajka J.J."/>
            <person name="Han Y."/>
            <person name="Kim J."/>
            <person name="Mondo S.J."/>
            <person name="Hofstad B.A."/>
            <person name="Robles A."/>
            <person name="Haridas S."/>
            <person name="Riley R."/>
            <person name="LaButti K."/>
            <person name="Pangilinan J."/>
            <person name="Andreopoulos W."/>
            <person name="Lipzen A."/>
            <person name="Yan J."/>
            <person name="Wang M."/>
            <person name="Ng V."/>
            <person name="Grigoriev I.V."/>
            <person name="Spatafora J.W."/>
            <person name="Magnuson J.K."/>
            <person name="Baker S.E."/>
            <person name="Pomraning K.R."/>
        </authorList>
    </citation>
    <scope>NUCLEOTIDE SEQUENCE [LARGE SCALE GENOMIC DNA]</scope>
    <source>
        <strain evidence="2">CBS 7786</strain>
    </source>
</reference>
<evidence type="ECO:0000313" key="2">
    <source>
        <dbReference type="Proteomes" id="UP001433508"/>
    </source>
</evidence>
<sequence>MSDIRHDSTTVTDESATKEVIDGTGPRISIRGEEADVNTKDESTESSIGQSADQPNRDLDYSSSIMTFDAGSESELYSSEMDQSESSGEKKPERRNNARTAKAEKPKFKSRDQLPVAVIQTDGLQDEIQGLIDALSSRFNIAATEMTAKMDEILRRIDDLERVLR</sequence>
<dbReference type="EMBL" id="MU971344">
    <property type="protein sequence ID" value="KAK9239739.1"/>
    <property type="molecule type" value="Genomic_DNA"/>
</dbReference>
<accession>A0ACC3T7J1</accession>
<evidence type="ECO:0000313" key="1">
    <source>
        <dbReference type="EMBL" id="KAK9239739.1"/>
    </source>
</evidence>
<protein>
    <submittedName>
        <fullName evidence="1">Uncharacterized protein</fullName>
    </submittedName>
</protein>
<keyword evidence="2" id="KW-1185">Reference proteome</keyword>
<organism evidence="1 2">
    <name type="scientific">Lipomyces kononenkoae</name>
    <name type="common">Yeast</name>
    <dbReference type="NCBI Taxonomy" id="34357"/>
    <lineage>
        <taxon>Eukaryota</taxon>
        <taxon>Fungi</taxon>
        <taxon>Dikarya</taxon>
        <taxon>Ascomycota</taxon>
        <taxon>Saccharomycotina</taxon>
        <taxon>Lipomycetes</taxon>
        <taxon>Lipomycetales</taxon>
        <taxon>Lipomycetaceae</taxon>
        <taxon>Lipomyces</taxon>
    </lineage>
</organism>
<name>A0ACC3T7J1_LIPKO</name>